<dbReference type="Proteomes" id="UP000886520">
    <property type="component" value="Chromosome 10"/>
</dbReference>
<dbReference type="InterPro" id="IPR008271">
    <property type="entry name" value="Ser/Thr_kinase_AS"/>
</dbReference>
<dbReference type="AlphaFoldDB" id="A0A9D4UUR1"/>
<evidence type="ECO:0000256" key="3">
    <source>
        <dbReference type="ARBA" id="ARBA00022614"/>
    </source>
</evidence>
<reference evidence="18" key="1">
    <citation type="submission" date="2021-01" db="EMBL/GenBank/DDBJ databases">
        <title>Adiantum capillus-veneris genome.</title>
        <authorList>
            <person name="Fang Y."/>
            <person name="Liao Q."/>
        </authorList>
    </citation>
    <scope>NUCLEOTIDE SEQUENCE</scope>
    <source>
        <strain evidence="18">H3</strain>
        <tissue evidence="18">Leaf</tissue>
    </source>
</reference>
<dbReference type="PROSITE" id="PS50011">
    <property type="entry name" value="PROTEIN_KINASE_DOM"/>
    <property type="match status" value="1"/>
</dbReference>
<dbReference type="SMART" id="SM00220">
    <property type="entry name" value="S_TKc"/>
    <property type="match status" value="1"/>
</dbReference>
<evidence type="ECO:0000256" key="13">
    <source>
        <dbReference type="ARBA" id="ARBA00023170"/>
    </source>
</evidence>
<dbReference type="GO" id="GO:0004672">
    <property type="term" value="F:protein kinase activity"/>
    <property type="evidence" value="ECO:0007669"/>
    <property type="project" value="InterPro"/>
</dbReference>
<protein>
    <recommendedName>
        <fullName evidence="17">Protein kinase domain-containing protein</fullName>
    </recommendedName>
</protein>
<dbReference type="FunFam" id="3.80.10.10:FF:000095">
    <property type="entry name" value="LRR receptor-like serine/threonine-protein kinase GSO1"/>
    <property type="match status" value="1"/>
</dbReference>
<evidence type="ECO:0000256" key="11">
    <source>
        <dbReference type="ARBA" id="ARBA00022989"/>
    </source>
</evidence>
<keyword evidence="4" id="KW-0808">Transferase</keyword>
<keyword evidence="5 15" id="KW-0812">Transmembrane</keyword>
<dbReference type="SMART" id="SM00369">
    <property type="entry name" value="LRR_TYP"/>
    <property type="match status" value="6"/>
</dbReference>
<keyword evidence="19" id="KW-1185">Reference proteome</keyword>
<dbReference type="Pfam" id="PF00560">
    <property type="entry name" value="LRR_1"/>
    <property type="match status" value="7"/>
</dbReference>
<dbReference type="InterPro" id="IPR051809">
    <property type="entry name" value="Plant_receptor-like_S/T_kinase"/>
</dbReference>
<dbReference type="PROSITE" id="PS00108">
    <property type="entry name" value="PROTEIN_KINASE_ST"/>
    <property type="match status" value="1"/>
</dbReference>
<feature type="chain" id="PRO_5039593982" description="Protein kinase domain-containing protein" evidence="16">
    <location>
        <begin position="30"/>
        <end position="850"/>
    </location>
</feature>
<dbReference type="Pfam" id="PF00069">
    <property type="entry name" value="Pkinase"/>
    <property type="match status" value="1"/>
</dbReference>
<sequence length="850" mass="93190">MKTPAAATGFLLLINCLLLLSQILIFANSSSTWNTSAAAVIPSPELYALLELKARLANSAASQALDLRAWNESNLQSICNNVSSWRGVTCSFVSGQCHITGINLTSSGLAGSLPPHLGNLTFLSTLDLSSNLLMGGIPVELSRCSMLQLLCLHNNSLKGPIPASLGNCTSLVDLQLYSNQLSGRIPDEIGLLGKLQRLLLRQNKLLGAIPSSLGMCRNLLLLDLHMNQLKGGIPEELGALTSLTSLCLHHNNFMGAIPRNLSNCTSLIIIELGSNELSGSIPTELGELAQLQRSRLWKNNLNGIIPESLGNCKELVTLELTYNQLSGDIPWDTLSNCSLLRKLDLSYNQLVGRLSSKLGRLLYLQHLHLEYNLLQGPIPDLVLGLSNLQTVDLSFNHLDGALPKNLPNVFGHVIVSLKVSHNLLSGNLPPWFGQLMMVEEIDLSHNRFAGTIPENLGDSMSLKYLNLSGNCLNGEIPLHLSNIPKLISLDLSSNELTGLLPSTLQHLQFLNVSFNNFEGPIPISGVFEHLDTRWLHENSGSTIRKLWTPPHGKAHLGLKITILIALATLVVVIWVALLAILYYTYWRKSCLAHEVDQTIKSLEEMRHFSAKGLWESTEGYSRQNLLGEGASGVVYKGVLSNGKVVAVKKFNDDIACAREALLQEVHILSKVRHRNLVKVLGCVLNLEVSALVLQFMPNGSLEQYLCQTTNEEENKRLSWDMILKVAQGVANALAYLHHEYDVVPIIHGDVKPGNILLDSEFEAHLADFGLAKLAKRNTKGVSLTSHFKGSIGYMAPELAYITKMTTKVDIYGFGVVILEMVTGIGPTHDLLHGMSLHEWVKHKILPLHNI</sequence>
<keyword evidence="10 14" id="KW-0067">ATP-binding</keyword>
<gene>
    <name evidence="18" type="ORF">GOP47_0010257</name>
</gene>
<evidence type="ECO:0000259" key="17">
    <source>
        <dbReference type="PROSITE" id="PS50011"/>
    </source>
</evidence>
<evidence type="ECO:0000256" key="14">
    <source>
        <dbReference type="PROSITE-ProRule" id="PRU10141"/>
    </source>
</evidence>
<name>A0A9D4UUR1_ADICA</name>
<dbReference type="GO" id="GO:0005524">
    <property type="term" value="F:ATP binding"/>
    <property type="evidence" value="ECO:0007669"/>
    <property type="project" value="UniProtKB-UniRule"/>
</dbReference>
<feature type="transmembrane region" description="Helical" evidence="15">
    <location>
        <begin position="560"/>
        <end position="583"/>
    </location>
</feature>
<evidence type="ECO:0000256" key="8">
    <source>
        <dbReference type="ARBA" id="ARBA00022741"/>
    </source>
</evidence>
<evidence type="ECO:0000256" key="5">
    <source>
        <dbReference type="ARBA" id="ARBA00022692"/>
    </source>
</evidence>
<dbReference type="InterPro" id="IPR000719">
    <property type="entry name" value="Prot_kinase_dom"/>
</dbReference>
<evidence type="ECO:0000256" key="1">
    <source>
        <dbReference type="ARBA" id="ARBA00004167"/>
    </source>
</evidence>
<keyword evidence="13" id="KW-0675">Receptor</keyword>
<dbReference type="InterPro" id="IPR013210">
    <property type="entry name" value="LRR_N_plant-typ"/>
</dbReference>
<evidence type="ECO:0000256" key="4">
    <source>
        <dbReference type="ARBA" id="ARBA00022679"/>
    </source>
</evidence>
<dbReference type="Gene3D" id="3.80.10.10">
    <property type="entry name" value="Ribonuclease Inhibitor"/>
    <property type="match status" value="3"/>
</dbReference>
<comment type="subcellular location">
    <subcellularLocation>
        <location evidence="1">Membrane</location>
        <topology evidence="1">Single-pass membrane protein</topology>
    </subcellularLocation>
</comment>
<dbReference type="Gene3D" id="1.10.510.10">
    <property type="entry name" value="Transferase(Phosphotransferase) domain 1"/>
    <property type="match status" value="1"/>
</dbReference>
<proteinExistence type="inferred from homology"/>
<accession>A0A9D4UUR1</accession>
<evidence type="ECO:0000256" key="16">
    <source>
        <dbReference type="SAM" id="SignalP"/>
    </source>
</evidence>
<dbReference type="GO" id="GO:0016020">
    <property type="term" value="C:membrane"/>
    <property type="evidence" value="ECO:0007669"/>
    <property type="project" value="UniProtKB-SubCell"/>
</dbReference>
<dbReference type="PANTHER" id="PTHR27008">
    <property type="entry name" value="OS04G0122200 PROTEIN"/>
    <property type="match status" value="1"/>
</dbReference>
<keyword evidence="3" id="KW-0433">Leucine-rich repeat</keyword>
<keyword evidence="12 15" id="KW-0472">Membrane</keyword>
<evidence type="ECO:0000256" key="6">
    <source>
        <dbReference type="ARBA" id="ARBA00022729"/>
    </source>
</evidence>
<evidence type="ECO:0000256" key="10">
    <source>
        <dbReference type="ARBA" id="ARBA00022840"/>
    </source>
</evidence>
<keyword evidence="11 15" id="KW-1133">Transmembrane helix</keyword>
<dbReference type="SUPFAM" id="SSF56112">
    <property type="entry name" value="Protein kinase-like (PK-like)"/>
    <property type="match status" value="1"/>
</dbReference>
<keyword evidence="8 14" id="KW-0547">Nucleotide-binding</keyword>
<dbReference type="InterPro" id="IPR001611">
    <property type="entry name" value="Leu-rich_rpt"/>
</dbReference>
<dbReference type="Gene3D" id="3.30.200.20">
    <property type="entry name" value="Phosphorylase Kinase, domain 1"/>
    <property type="match status" value="1"/>
</dbReference>
<dbReference type="OrthoDB" id="676979at2759"/>
<evidence type="ECO:0000256" key="15">
    <source>
        <dbReference type="SAM" id="Phobius"/>
    </source>
</evidence>
<dbReference type="FunFam" id="3.80.10.10:FF:000062">
    <property type="entry name" value="protein STRUBBELIG-RECEPTOR FAMILY 3"/>
    <property type="match status" value="1"/>
</dbReference>
<evidence type="ECO:0000313" key="19">
    <source>
        <dbReference type="Proteomes" id="UP000886520"/>
    </source>
</evidence>
<dbReference type="InterPro" id="IPR032675">
    <property type="entry name" value="LRR_dom_sf"/>
</dbReference>
<dbReference type="Pfam" id="PF13855">
    <property type="entry name" value="LRR_8"/>
    <property type="match status" value="1"/>
</dbReference>
<dbReference type="PANTHER" id="PTHR27008:SF497">
    <property type="entry name" value="OS11G0695000 PROTEIN"/>
    <property type="match status" value="1"/>
</dbReference>
<evidence type="ECO:0000256" key="7">
    <source>
        <dbReference type="ARBA" id="ARBA00022737"/>
    </source>
</evidence>
<organism evidence="18 19">
    <name type="scientific">Adiantum capillus-veneris</name>
    <name type="common">Maidenhair fern</name>
    <dbReference type="NCBI Taxonomy" id="13818"/>
    <lineage>
        <taxon>Eukaryota</taxon>
        <taxon>Viridiplantae</taxon>
        <taxon>Streptophyta</taxon>
        <taxon>Embryophyta</taxon>
        <taxon>Tracheophyta</taxon>
        <taxon>Polypodiopsida</taxon>
        <taxon>Polypodiidae</taxon>
        <taxon>Polypodiales</taxon>
        <taxon>Pteridineae</taxon>
        <taxon>Pteridaceae</taxon>
        <taxon>Vittarioideae</taxon>
        <taxon>Adiantum</taxon>
    </lineage>
</organism>
<evidence type="ECO:0000256" key="9">
    <source>
        <dbReference type="ARBA" id="ARBA00022777"/>
    </source>
</evidence>
<feature type="binding site" evidence="14">
    <location>
        <position position="649"/>
    </location>
    <ligand>
        <name>ATP</name>
        <dbReference type="ChEBI" id="CHEBI:30616"/>
    </ligand>
</feature>
<feature type="signal peptide" evidence="16">
    <location>
        <begin position="1"/>
        <end position="29"/>
    </location>
</feature>
<dbReference type="Pfam" id="PF08263">
    <property type="entry name" value="LRRNT_2"/>
    <property type="match status" value="1"/>
</dbReference>
<comment type="similarity">
    <text evidence="2">Belongs to the protein kinase superfamily. Ser/Thr protein kinase family.</text>
</comment>
<dbReference type="InterPro" id="IPR017441">
    <property type="entry name" value="Protein_kinase_ATP_BS"/>
</dbReference>
<evidence type="ECO:0000313" key="18">
    <source>
        <dbReference type="EMBL" id="KAI5074296.1"/>
    </source>
</evidence>
<feature type="domain" description="Protein kinase" evidence="17">
    <location>
        <begin position="620"/>
        <end position="850"/>
    </location>
</feature>
<keyword evidence="7" id="KW-0677">Repeat</keyword>
<evidence type="ECO:0000256" key="12">
    <source>
        <dbReference type="ARBA" id="ARBA00023136"/>
    </source>
</evidence>
<evidence type="ECO:0000256" key="2">
    <source>
        <dbReference type="ARBA" id="ARBA00008684"/>
    </source>
</evidence>
<comment type="caution">
    <text evidence="18">The sequence shown here is derived from an EMBL/GenBank/DDBJ whole genome shotgun (WGS) entry which is preliminary data.</text>
</comment>
<dbReference type="InterPro" id="IPR011009">
    <property type="entry name" value="Kinase-like_dom_sf"/>
</dbReference>
<dbReference type="SUPFAM" id="SSF52058">
    <property type="entry name" value="L domain-like"/>
    <property type="match status" value="2"/>
</dbReference>
<dbReference type="PROSITE" id="PS00107">
    <property type="entry name" value="PROTEIN_KINASE_ATP"/>
    <property type="match status" value="1"/>
</dbReference>
<keyword evidence="6 16" id="KW-0732">Signal</keyword>
<dbReference type="EMBL" id="JABFUD020000010">
    <property type="protein sequence ID" value="KAI5074296.1"/>
    <property type="molecule type" value="Genomic_DNA"/>
</dbReference>
<keyword evidence="9" id="KW-0418">Kinase</keyword>
<dbReference type="InterPro" id="IPR003591">
    <property type="entry name" value="Leu-rich_rpt_typical-subtyp"/>
</dbReference>